<keyword evidence="6" id="KW-0134">Cell wall</keyword>
<dbReference type="GO" id="GO:0030599">
    <property type="term" value="F:pectinesterase activity"/>
    <property type="evidence" value="ECO:0007669"/>
    <property type="project" value="UniProtKB-UniRule"/>
</dbReference>
<evidence type="ECO:0000256" key="2">
    <source>
        <dbReference type="ARBA" id="ARBA00005184"/>
    </source>
</evidence>
<keyword evidence="14" id="KW-1133">Transmembrane helix</keyword>
<dbReference type="InterPro" id="IPR011050">
    <property type="entry name" value="Pectin_lyase_fold/virulence"/>
</dbReference>
<dbReference type="GO" id="GO:0004857">
    <property type="term" value="F:enzyme inhibitor activity"/>
    <property type="evidence" value="ECO:0007669"/>
    <property type="project" value="InterPro"/>
</dbReference>
<name>A0AAW0KCL6_QUESU</name>
<evidence type="ECO:0000256" key="9">
    <source>
        <dbReference type="ARBA" id="ARBA00023085"/>
    </source>
</evidence>
<proteinExistence type="inferred from homology"/>
<organism evidence="16 17">
    <name type="scientific">Quercus suber</name>
    <name type="common">Cork oak</name>
    <dbReference type="NCBI Taxonomy" id="58331"/>
    <lineage>
        <taxon>Eukaryota</taxon>
        <taxon>Viridiplantae</taxon>
        <taxon>Streptophyta</taxon>
        <taxon>Embryophyta</taxon>
        <taxon>Tracheophyta</taxon>
        <taxon>Spermatophyta</taxon>
        <taxon>Magnoliopsida</taxon>
        <taxon>eudicotyledons</taxon>
        <taxon>Gunneridae</taxon>
        <taxon>Pentapetalae</taxon>
        <taxon>rosids</taxon>
        <taxon>fabids</taxon>
        <taxon>Fagales</taxon>
        <taxon>Fagaceae</taxon>
        <taxon>Quercus</taxon>
    </lineage>
</organism>
<evidence type="ECO:0000256" key="14">
    <source>
        <dbReference type="SAM" id="Phobius"/>
    </source>
</evidence>
<sequence length="545" mass="60119">MTFGGYKDSSNPGHQKKKKIAIIGVSSVLLVAMVAAVAVGVTRNHGSSKTNGNANNGGDVSTSNKAIQTLCQPTDYRETCEKTLTSAAGNTSDYKALIKAGFQVGVEELNKAIANSTTLRELAKDSRTNQALENCKELIEYAIDDLQESFEKIGAFEYSKFDEYLADLKVWLSGSITYEQTCLDGFENTTGDAGTKMKQVLKTAQEITKNGLAMVTETTQLLSNLNIDSLSRRLLSNDDQRRLQEPADHWFSEGQRRLLAATVNSVKADVVVAKDGSGKYKTINEALKDIPLKSNKTFVIHIKAGVYAEHVLIEKTVVGNYFFAKDIGFENTAGAEKHQAVALRVSSDMSVFFNCRMDGYQDTLYVHAHRQFYRDCTISGTIDFVFGNSATVFQNCTMIVRKPMDNQQCIVTAQGRTDRREPSALILQGCTIAAEPTYLAVKEINRAYLGRPWKEFSRTIIMQSTIGAFIQPEGWLPWMGNFGLNTCFYAEIGNKGPGSDQAKRVTWRGVKKITLDHAAKFTPGQFIGGDKWIKPTGVPYTPTLL</sequence>
<evidence type="ECO:0000256" key="1">
    <source>
        <dbReference type="ARBA" id="ARBA00004191"/>
    </source>
</evidence>
<dbReference type="SUPFAM" id="SSF101148">
    <property type="entry name" value="Plant invertase/pectin methylesterase inhibitor"/>
    <property type="match status" value="1"/>
</dbReference>
<comment type="caution">
    <text evidence="16">The sequence shown here is derived from an EMBL/GenBank/DDBJ whole genome shotgun (WGS) entry which is preliminary data.</text>
</comment>
<evidence type="ECO:0000259" key="15">
    <source>
        <dbReference type="SMART" id="SM00856"/>
    </source>
</evidence>
<dbReference type="InterPro" id="IPR012334">
    <property type="entry name" value="Pectin_lyas_fold"/>
</dbReference>
<feature type="transmembrane region" description="Helical" evidence="14">
    <location>
        <begin position="20"/>
        <end position="41"/>
    </location>
</feature>
<keyword evidence="8 12" id="KW-0378">Hydrolase</keyword>
<dbReference type="InterPro" id="IPR000070">
    <property type="entry name" value="Pectinesterase_cat"/>
</dbReference>
<dbReference type="InterPro" id="IPR035513">
    <property type="entry name" value="Invertase/methylesterase_inhib"/>
</dbReference>
<dbReference type="Pfam" id="PF04043">
    <property type="entry name" value="PMEI"/>
    <property type="match status" value="1"/>
</dbReference>
<dbReference type="FunFam" id="2.160.20.10:FF:000029">
    <property type="entry name" value="Pectinesterase 4"/>
    <property type="match status" value="1"/>
</dbReference>
<dbReference type="Pfam" id="PF01095">
    <property type="entry name" value="Pectinesterase"/>
    <property type="match status" value="1"/>
</dbReference>
<evidence type="ECO:0000256" key="3">
    <source>
        <dbReference type="ARBA" id="ARBA00006027"/>
    </source>
</evidence>
<dbReference type="SUPFAM" id="SSF51126">
    <property type="entry name" value="Pectin lyase-like"/>
    <property type="match status" value="1"/>
</dbReference>
<evidence type="ECO:0000256" key="5">
    <source>
        <dbReference type="ARBA" id="ARBA00013229"/>
    </source>
</evidence>
<dbReference type="GO" id="GO:0045490">
    <property type="term" value="P:pectin catabolic process"/>
    <property type="evidence" value="ECO:0007669"/>
    <property type="project" value="UniProtKB-UniRule"/>
</dbReference>
<evidence type="ECO:0000256" key="11">
    <source>
        <dbReference type="PROSITE-ProRule" id="PRU10040"/>
    </source>
</evidence>
<dbReference type="EMBL" id="PKMF04000354">
    <property type="protein sequence ID" value="KAK7836401.1"/>
    <property type="molecule type" value="Genomic_DNA"/>
</dbReference>
<comment type="similarity">
    <text evidence="4">In the C-terminal section; belongs to the pectinesterase family.</text>
</comment>
<evidence type="ECO:0000256" key="13">
    <source>
        <dbReference type="SAM" id="MobiDB-lite"/>
    </source>
</evidence>
<dbReference type="FunFam" id="1.20.140.40:FF:000001">
    <property type="entry name" value="Pectinesterase"/>
    <property type="match status" value="1"/>
</dbReference>
<keyword evidence="14" id="KW-0812">Transmembrane</keyword>
<evidence type="ECO:0000313" key="16">
    <source>
        <dbReference type="EMBL" id="KAK7836401.1"/>
    </source>
</evidence>
<evidence type="ECO:0000256" key="6">
    <source>
        <dbReference type="ARBA" id="ARBA00022512"/>
    </source>
</evidence>
<dbReference type="InterPro" id="IPR006501">
    <property type="entry name" value="Pectinesterase_inhib_dom"/>
</dbReference>
<dbReference type="EC" id="3.1.1.11" evidence="5 12"/>
<accession>A0AAW0KCL6</accession>
<keyword evidence="9 12" id="KW-0063">Aspartyl esterase</keyword>
<dbReference type="PANTHER" id="PTHR31707">
    <property type="entry name" value="PECTINESTERASE"/>
    <property type="match status" value="1"/>
</dbReference>
<comment type="similarity">
    <text evidence="3">In the N-terminal section; belongs to the PMEI family.</text>
</comment>
<dbReference type="GO" id="GO:0042545">
    <property type="term" value="P:cell wall modification"/>
    <property type="evidence" value="ECO:0007669"/>
    <property type="project" value="UniProtKB-UniRule"/>
</dbReference>
<evidence type="ECO:0000256" key="7">
    <source>
        <dbReference type="ARBA" id="ARBA00022525"/>
    </source>
</evidence>
<dbReference type="NCBIfam" id="TIGR01614">
    <property type="entry name" value="PME_inhib"/>
    <property type="match status" value="1"/>
</dbReference>
<gene>
    <name evidence="16" type="primary">PME21</name>
    <name evidence="16" type="ORF">CFP56_022558</name>
</gene>
<keyword evidence="17" id="KW-1185">Reference proteome</keyword>
<feature type="domain" description="Pectinesterase inhibitor" evidence="15">
    <location>
        <begin position="62"/>
        <end position="214"/>
    </location>
</feature>
<comment type="subcellular location">
    <subcellularLocation>
        <location evidence="1">Secreted</location>
        <location evidence="1">Cell wall</location>
    </subcellularLocation>
</comment>
<keyword evidence="10" id="KW-0961">Cell wall biogenesis/degradation</keyword>
<feature type="active site" evidence="11">
    <location>
        <position position="383"/>
    </location>
</feature>
<dbReference type="CDD" id="cd15798">
    <property type="entry name" value="PMEI-like_3"/>
    <property type="match status" value="1"/>
</dbReference>
<feature type="region of interest" description="Disordered" evidence="13">
    <location>
        <begin position="44"/>
        <end position="63"/>
    </location>
</feature>
<comment type="pathway">
    <text evidence="2 12">Glycan metabolism; pectin degradation; 2-dehydro-3-deoxy-D-gluconate from pectin: step 1/5.</text>
</comment>
<evidence type="ECO:0000256" key="4">
    <source>
        <dbReference type="ARBA" id="ARBA00007786"/>
    </source>
</evidence>
<comment type="catalytic activity">
    <reaction evidence="12">
        <text>[(1-&gt;4)-alpha-D-galacturonosyl methyl ester](n) + n H2O = [(1-&gt;4)-alpha-D-galacturonosyl](n) + n methanol + n H(+)</text>
        <dbReference type="Rhea" id="RHEA:22380"/>
        <dbReference type="Rhea" id="RHEA-COMP:14570"/>
        <dbReference type="Rhea" id="RHEA-COMP:14573"/>
        <dbReference type="ChEBI" id="CHEBI:15377"/>
        <dbReference type="ChEBI" id="CHEBI:15378"/>
        <dbReference type="ChEBI" id="CHEBI:17790"/>
        <dbReference type="ChEBI" id="CHEBI:140522"/>
        <dbReference type="ChEBI" id="CHEBI:140523"/>
        <dbReference type="EC" id="3.1.1.11"/>
    </reaction>
</comment>
<dbReference type="PROSITE" id="PS00503">
    <property type="entry name" value="PECTINESTERASE_2"/>
    <property type="match status" value="1"/>
</dbReference>
<dbReference type="Gene3D" id="2.160.20.10">
    <property type="entry name" value="Single-stranded right-handed beta-helix, Pectin lyase-like"/>
    <property type="match status" value="2"/>
</dbReference>
<dbReference type="Gene3D" id="1.20.140.40">
    <property type="entry name" value="Invertase/pectin methylesterase inhibitor family protein"/>
    <property type="match status" value="1"/>
</dbReference>
<keyword evidence="14" id="KW-0472">Membrane</keyword>
<dbReference type="Proteomes" id="UP000237347">
    <property type="component" value="Unassembled WGS sequence"/>
</dbReference>
<dbReference type="SMART" id="SM00856">
    <property type="entry name" value="PMEI"/>
    <property type="match status" value="1"/>
</dbReference>
<keyword evidence="7" id="KW-0964">Secreted</keyword>
<dbReference type="AlphaFoldDB" id="A0AAW0KCL6"/>
<evidence type="ECO:0000313" key="17">
    <source>
        <dbReference type="Proteomes" id="UP000237347"/>
    </source>
</evidence>
<evidence type="ECO:0000256" key="12">
    <source>
        <dbReference type="RuleBase" id="RU000589"/>
    </source>
</evidence>
<reference evidence="16 17" key="1">
    <citation type="journal article" date="2018" name="Sci. Data">
        <title>The draft genome sequence of cork oak.</title>
        <authorList>
            <person name="Ramos A.M."/>
            <person name="Usie A."/>
            <person name="Barbosa P."/>
            <person name="Barros P.M."/>
            <person name="Capote T."/>
            <person name="Chaves I."/>
            <person name="Simoes F."/>
            <person name="Abreu I."/>
            <person name="Carrasquinho I."/>
            <person name="Faro C."/>
            <person name="Guimaraes J.B."/>
            <person name="Mendonca D."/>
            <person name="Nobrega F."/>
            <person name="Rodrigues L."/>
            <person name="Saibo N.J.M."/>
            <person name="Varela M.C."/>
            <person name="Egas C."/>
            <person name="Matos J."/>
            <person name="Miguel C.M."/>
            <person name="Oliveira M.M."/>
            <person name="Ricardo C.P."/>
            <person name="Goncalves S."/>
        </authorList>
    </citation>
    <scope>NUCLEOTIDE SEQUENCE [LARGE SCALE GENOMIC DNA]</scope>
    <source>
        <strain evidence="17">cv. HL8</strain>
    </source>
</reference>
<evidence type="ECO:0000256" key="10">
    <source>
        <dbReference type="ARBA" id="ARBA00023316"/>
    </source>
</evidence>
<evidence type="ECO:0000256" key="8">
    <source>
        <dbReference type="ARBA" id="ARBA00022801"/>
    </source>
</evidence>
<dbReference type="InterPro" id="IPR033131">
    <property type="entry name" value="Pectinesterase_Asp_AS"/>
</dbReference>
<protein>
    <recommendedName>
        <fullName evidence="5 12">Pectinesterase</fullName>
        <ecNumber evidence="5 12">3.1.1.11</ecNumber>
    </recommendedName>
</protein>